<gene>
    <name evidence="1" type="ORF">T440DRAFT_194762</name>
</gene>
<name>A0A6A7AWA0_9PLEO</name>
<dbReference type="Proteomes" id="UP000799423">
    <property type="component" value="Unassembled WGS sequence"/>
</dbReference>
<accession>A0A6A7AWA0</accession>
<sequence length="98" mass="10538">MLFFSRGTNYNRITAYFLTYACGISAQAPPAASQAHSTTKPSFLSAASTLEPPCALCTIFLTHHPANQHPESLVGSVYTVVQDERNSSAGLPIPIRRA</sequence>
<reference evidence="1" key="1">
    <citation type="submission" date="2020-01" db="EMBL/GenBank/DDBJ databases">
        <authorList>
            <consortium name="DOE Joint Genome Institute"/>
            <person name="Haridas S."/>
            <person name="Albert R."/>
            <person name="Binder M."/>
            <person name="Bloem J."/>
            <person name="Labutti K."/>
            <person name="Salamov A."/>
            <person name="Andreopoulos B."/>
            <person name="Baker S.E."/>
            <person name="Barry K."/>
            <person name="Bills G."/>
            <person name="Bluhm B.H."/>
            <person name="Cannon C."/>
            <person name="Castanera R."/>
            <person name="Culley D.E."/>
            <person name="Daum C."/>
            <person name="Ezra D."/>
            <person name="Gonzalez J.B."/>
            <person name="Henrissat B."/>
            <person name="Kuo A."/>
            <person name="Liang C."/>
            <person name="Lipzen A."/>
            <person name="Lutzoni F."/>
            <person name="Magnuson J."/>
            <person name="Mondo S."/>
            <person name="Nolan M."/>
            <person name="Ohm R."/>
            <person name="Pangilinan J."/>
            <person name="Park H.-J."/>
            <person name="Ramirez L."/>
            <person name="Alfaro M."/>
            <person name="Sun H."/>
            <person name="Tritt A."/>
            <person name="Yoshinaga Y."/>
            <person name="Zwiers L.-H."/>
            <person name="Turgeon B.G."/>
            <person name="Goodwin S.B."/>
            <person name="Spatafora J.W."/>
            <person name="Crous P.W."/>
            <person name="Grigoriev I.V."/>
        </authorList>
    </citation>
    <scope>NUCLEOTIDE SEQUENCE</scope>
    <source>
        <strain evidence="1">IPT5</strain>
    </source>
</reference>
<dbReference type="EMBL" id="MU006326">
    <property type="protein sequence ID" value="KAF2847342.1"/>
    <property type="molecule type" value="Genomic_DNA"/>
</dbReference>
<keyword evidence="2" id="KW-1185">Reference proteome</keyword>
<proteinExistence type="predicted"/>
<evidence type="ECO:0000313" key="2">
    <source>
        <dbReference type="Proteomes" id="UP000799423"/>
    </source>
</evidence>
<organism evidence="1 2">
    <name type="scientific">Plenodomus tracheiphilus IPT5</name>
    <dbReference type="NCBI Taxonomy" id="1408161"/>
    <lineage>
        <taxon>Eukaryota</taxon>
        <taxon>Fungi</taxon>
        <taxon>Dikarya</taxon>
        <taxon>Ascomycota</taxon>
        <taxon>Pezizomycotina</taxon>
        <taxon>Dothideomycetes</taxon>
        <taxon>Pleosporomycetidae</taxon>
        <taxon>Pleosporales</taxon>
        <taxon>Pleosporineae</taxon>
        <taxon>Leptosphaeriaceae</taxon>
        <taxon>Plenodomus</taxon>
    </lineage>
</organism>
<protein>
    <submittedName>
        <fullName evidence="1">Uncharacterized protein</fullName>
    </submittedName>
</protein>
<evidence type="ECO:0000313" key="1">
    <source>
        <dbReference type="EMBL" id="KAF2847342.1"/>
    </source>
</evidence>
<dbReference type="AlphaFoldDB" id="A0A6A7AWA0"/>